<dbReference type="GO" id="GO:0005524">
    <property type="term" value="F:ATP binding"/>
    <property type="evidence" value="ECO:0007669"/>
    <property type="project" value="UniProtKB-KW"/>
</dbReference>
<evidence type="ECO:0000256" key="5">
    <source>
        <dbReference type="ARBA" id="ARBA00022723"/>
    </source>
</evidence>
<keyword evidence="11" id="KW-1185">Reference proteome</keyword>
<dbReference type="GO" id="GO:0046872">
    <property type="term" value="F:metal ion binding"/>
    <property type="evidence" value="ECO:0007669"/>
    <property type="project" value="UniProtKB-KW"/>
</dbReference>
<keyword evidence="7" id="KW-0067">ATP-binding</keyword>
<evidence type="ECO:0000256" key="8">
    <source>
        <dbReference type="ARBA" id="ARBA00022842"/>
    </source>
</evidence>
<evidence type="ECO:0000256" key="7">
    <source>
        <dbReference type="ARBA" id="ARBA00022840"/>
    </source>
</evidence>
<keyword evidence="4" id="KW-0548">Nucleotidyltransferase</keyword>
<comment type="caution">
    <text evidence="10">The sequence shown here is derived from an EMBL/GenBank/DDBJ whole genome shotgun (WGS) entry which is preliminary data.</text>
</comment>
<keyword evidence="5" id="KW-0479">Metal-binding</keyword>
<dbReference type="OrthoDB" id="10254721at2759"/>
<evidence type="ECO:0000313" key="10">
    <source>
        <dbReference type="EMBL" id="CAG5047238.1"/>
    </source>
</evidence>
<dbReference type="InterPro" id="IPR003846">
    <property type="entry name" value="SelO"/>
</dbReference>
<dbReference type="Proteomes" id="UP000691718">
    <property type="component" value="Unassembled WGS sequence"/>
</dbReference>
<name>A0A8S3XZM4_PARAO</name>
<evidence type="ECO:0000256" key="3">
    <source>
        <dbReference type="ARBA" id="ARBA00022679"/>
    </source>
</evidence>
<evidence type="ECO:0000256" key="6">
    <source>
        <dbReference type="ARBA" id="ARBA00022741"/>
    </source>
</evidence>
<dbReference type="PANTHER" id="PTHR12153:SF18">
    <property type="entry name" value="SELENOPROTEIN O"/>
    <property type="match status" value="1"/>
</dbReference>
<dbReference type="Pfam" id="PF02696">
    <property type="entry name" value="SelO"/>
    <property type="match status" value="1"/>
</dbReference>
<proteinExistence type="inferred from homology"/>
<organism evidence="10 11">
    <name type="scientific">Parnassius apollo</name>
    <name type="common">Apollo butterfly</name>
    <name type="synonym">Papilio apollo</name>
    <dbReference type="NCBI Taxonomy" id="110799"/>
    <lineage>
        <taxon>Eukaryota</taxon>
        <taxon>Metazoa</taxon>
        <taxon>Ecdysozoa</taxon>
        <taxon>Arthropoda</taxon>
        <taxon>Hexapoda</taxon>
        <taxon>Insecta</taxon>
        <taxon>Pterygota</taxon>
        <taxon>Neoptera</taxon>
        <taxon>Endopterygota</taxon>
        <taxon>Lepidoptera</taxon>
        <taxon>Glossata</taxon>
        <taxon>Ditrysia</taxon>
        <taxon>Papilionoidea</taxon>
        <taxon>Papilionidae</taxon>
        <taxon>Parnassiinae</taxon>
        <taxon>Parnassini</taxon>
        <taxon>Parnassius</taxon>
        <taxon>Parnassius</taxon>
    </lineage>
</organism>
<comment type="cofactor">
    <cofactor evidence="1">
        <name>Mg(2+)</name>
        <dbReference type="ChEBI" id="CHEBI:18420"/>
    </cofactor>
</comment>
<evidence type="ECO:0000256" key="2">
    <source>
        <dbReference type="ARBA" id="ARBA00009747"/>
    </source>
</evidence>
<evidence type="ECO:0000256" key="1">
    <source>
        <dbReference type="ARBA" id="ARBA00001946"/>
    </source>
</evidence>
<dbReference type="GO" id="GO:0016779">
    <property type="term" value="F:nucleotidyltransferase activity"/>
    <property type="evidence" value="ECO:0007669"/>
    <property type="project" value="UniProtKB-KW"/>
</dbReference>
<evidence type="ECO:0000256" key="4">
    <source>
        <dbReference type="ARBA" id="ARBA00022695"/>
    </source>
</evidence>
<evidence type="ECO:0000313" key="11">
    <source>
        <dbReference type="Proteomes" id="UP000691718"/>
    </source>
</evidence>
<reference evidence="10" key="1">
    <citation type="submission" date="2021-04" db="EMBL/GenBank/DDBJ databases">
        <authorList>
            <person name="Tunstrom K."/>
        </authorList>
    </citation>
    <scope>NUCLEOTIDE SEQUENCE</scope>
</reference>
<dbReference type="EMBL" id="CAJQZP010001449">
    <property type="protein sequence ID" value="CAG5047238.1"/>
    <property type="molecule type" value="Genomic_DNA"/>
</dbReference>
<protein>
    <recommendedName>
        <fullName evidence="9">Selenoprotein O</fullName>
    </recommendedName>
</protein>
<dbReference type="PANTHER" id="PTHR12153">
    <property type="entry name" value="SELENOPROTEIN O"/>
    <property type="match status" value="1"/>
</dbReference>
<dbReference type="AlphaFoldDB" id="A0A8S3XZM4"/>
<gene>
    <name evidence="10" type="ORF">PAPOLLO_LOCUS23831</name>
</gene>
<keyword evidence="8" id="KW-0460">Magnesium</keyword>
<sequence>MIVNWNIGQLANALKPLLTSSQQVHLSHILKTLDSYCKNKILETFLMKIGLKEERWGDEQLVEKLLDMMQQTGADFTLTFRQLAELEPSEMVSEIKLGEKWSLKRLSSHASWGCWLDQYRERLDKEAVDAGSLGMFEDERRRRMLNVNPIYVPRNWLLHEAIQDAEMDNFEKVRFLLDVMRNPYAVQPEAERRGFSAQPPQWAYALKISCSS</sequence>
<keyword evidence="6" id="KW-0547">Nucleotide-binding</keyword>
<accession>A0A8S3XZM4</accession>
<keyword evidence="3" id="KW-0808">Transferase</keyword>
<evidence type="ECO:0000256" key="9">
    <source>
        <dbReference type="ARBA" id="ARBA00031547"/>
    </source>
</evidence>
<comment type="similarity">
    <text evidence="2">Belongs to the SELO family.</text>
</comment>